<dbReference type="PANTHER" id="PTHR43673">
    <property type="entry name" value="NAD(P)H NITROREDUCTASE YDGI-RELATED"/>
    <property type="match status" value="1"/>
</dbReference>
<evidence type="ECO:0000313" key="8">
    <source>
        <dbReference type="EMBL" id="HIU68592.1"/>
    </source>
</evidence>
<dbReference type="EMBL" id="DVNM01000006">
    <property type="protein sequence ID" value="HIU68592.1"/>
    <property type="molecule type" value="Genomic_DNA"/>
</dbReference>
<dbReference type="Gene3D" id="3.40.109.10">
    <property type="entry name" value="NADH Oxidase"/>
    <property type="match status" value="1"/>
</dbReference>
<dbReference type="AlphaFoldDB" id="A0A9D1MU08"/>
<evidence type="ECO:0000256" key="5">
    <source>
        <dbReference type="ARBA" id="ARBA00023002"/>
    </source>
</evidence>
<reference evidence="8" key="2">
    <citation type="journal article" date="2021" name="PeerJ">
        <title>Extensive microbial diversity within the chicken gut microbiome revealed by metagenomics and culture.</title>
        <authorList>
            <person name="Gilroy R."/>
            <person name="Ravi A."/>
            <person name="Getino M."/>
            <person name="Pursley I."/>
            <person name="Horton D.L."/>
            <person name="Alikhan N.F."/>
            <person name="Baker D."/>
            <person name="Gharbi K."/>
            <person name="Hall N."/>
            <person name="Watson M."/>
            <person name="Adriaenssens E.M."/>
            <person name="Foster-Nyarko E."/>
            <person name="Jarju S."/>
            <person name="Secka A."/>
            <person name="Antonio M."/>
            <person name="Oren A."/>
            <person name="Chaudhuri R.R."/>
            <person name="La Ragione R."/>
            <person name="Hildebrand F."/>
            <person name="Pallen M.J."/>
        </authorList>
    </citation>
    <scope>NUCLEOTIDE SEQUENCE</scope>
    <source>
        <strain evidence="8">CHK176-6737</strain>
    </source>
</reference>
<reference evidence="8" key="1">
    <citation type="submission" date="2020-10" db="EMBL/GenBank/DDBJ databases">
        <authorList>
            <person name="Gilroy R."/>
        </authorList>
    </citation>
    <scope>NUCLEOTIDE SEQUENCE</scope>
    <source>
        <strain evidence="8">CHK176-6737</strain>
    </source>
</reference>
<protein>
    <submittedName>
        <fullName evidence="8">Nitroreductase family protein</fullName>
    </submittedName>
</protein>
<name>A0A9D1MU08_9FIRM</name>
<keyword evidence="5" id="KW-0560">Oxidoreductase</keyword>
<dbReference type="Gene3D" id="3.40.109.30">
    <property type="entry name" value="putative nitroreductase (tm1586), domain 2"/>
    <property type="match status" value="1"/>
</dbReference>
<evidence type="ECO:0000256" key="2">
    <source>
        <dbReference type="ARBA" id="ARBA00007118"/>
    </source>
</evidence>
<proteinExistence type="inferred from homology"/>
<dbReference type="InterPro" id="IPR000415">
    <property type="entry name" value="Nitroreductase-like"/>
</dbReference>
<keyword evidence="4" id="KW-0288">FMN</keyword>
<comment type="cofactor">
    <cofactor evidence="1">
        <name>FMN</name>
        <dbReference type="ChEBI" id="CHEBI:58210"/>
    </cofactor>
</comment>
<comment type="similarity">
    <text evidence="2">Belongs to the nitroreductase family.</text>
</comment>
<evidence type="ECO:0000256" key="1">
    <source>
        <dbReference type="ARBA" id="ARBA00001917"/>
    </source>
</evidence>
<dbReference type="Proteomes" id="UP000824125">
    <property type="component" value="Unassembled WGS sequence"/>
</dbReference>
<feature type="domain" description="Putative nitroreductase TM1586" evidence="7">
    <location>
        <begin position="7"/>
        <end position="222"/>
    </location>
</feature>
<organism evidence="8 9">
    <name type="scientific">Candidatus Scybalenecus merdavium</name>
    <dbReference type="NCBI Taxonomy" id="2840939"/>
    <lineage>
        <taxon>Bacteria</taxon>
        <taxon>Bacillati</taxon>
        <taxon>Bacillota</taxon>
        <taxon>Clostridia</taxon>
        <taxon>Eubacteriales</taxon>
        <taxon>Oscillospiraceae</taxon>
        <taxon>Oscillospiraceae incertae sedis</taxon>
        <taxon>Candidatus Scybalenecus</taxon>
    </lineage>
</organism>
<dbReference type="SUPFAM" id="SSF55469">
    <property type="entry name" value="FMN-dependent nitroreductase-like"/>
    <property type="match status" value="1"/>
</dbReference>
<sequence>MTNHEYIEAMQMRRSRRTFLNKAPAPEVLDVLKQYVDWINETAGLNFVLFETGKGLSSMLGGSFALVAVCGPDTQKAREDCGYFGEQMVLEAVYSGLGTCWLSSTFKEEKIFQLCKLPKKVRLYAAIAFGYARKELSAKEKMIRRVTHKTSKPYQKMFTVCDEKLPDEYVFAMQQVENAPSSVNRQPVLFQFENGVLHAGVPEPYSDQSIDFGIAKFHFETGMREKGINGRWTSAGNFETGQPAGMPEPSDSAAKEGVNDV</sequence>
<dbReference type="InterPro" id="IPR029478">
    <property type="entry name" value="TM1586_NiRdase"/>
</dbReference>
<dbReference type="PANTHER" id="PTHR43673:SF2">
    <property type="entry name" value="NITROREDUCTASE"/>
    <property type="match status" value="1"/>
</dbReference>
<gene>
    <name evidence="8" type="ORF">IAD23_01370</name>
</gene>
<feature type="region of interest" description="Disordered" evidence="6">
    <location>
        <begin position="235"/>
        <end position="261"/>
    </location>
</feature>
<accession>A0A9D1MU08</accession>
<dbReference type="Pfam" id="PF14512">
    <property type="entry name" value="TM1586_NiRdase"/>
    <property type="match status" value="1"/>
</dbReference>
<dbReference type="GO" id="GO:0016491">
    <property type="term" value="F:oxidoreductase activity"/>
    <property type="evidence" value="ECO:0007669"/>
    <property type="project" value="UniProtKB-KW"/>
</dbReference>
<evidence type="ECO:0000256" key="6">
    <source>
        <dbReference type="SAM" id="MobiDB-lite"/>
    </source>
</evidence>
<comment type="caution">
    <text evidence="8">The sequence shown here is derived from an EMBL/GenBank/DDBJ whole genome shotgun (WGS) entry which is preliminary data.</text>
</comment>
<evidence type="ECO:0000259" key="7">
    <source>
        <dbReference type="Pfam" id="PF14512"/>
    </source>
</evidence>
<evidence type="ECO:0000256" key="4">
    <source>
        <dbReference type="ARBA" id="ARBA00022643"/>
    </source>
</evidence>
<keyword evidence="3" id="KW-0285">Flavoprotein</keyword>
<evidence type="ECO:0000313" key="9">
    <source>
        <dbReference type="Proteomes" id="UP000824125"/>
    </source>
</evidence>
<evidence type="ECO:0000256" key="3">
    <source>
        <dbReference type="ARBA" id="ARBA00022630"/>
    </source>
</evidence>